<proteinExistence type="predicted"/>
<evidence type="ECO:0000259" key="6">
    <source>
        <dbReference type="Pfam" id="PF00892"/>
    </source>
</evidence>
<dbReference type="GeneID" id="78456054"/>
<evidence type="ECO:0000256" key="4">
    <source>
        <dbReference type="ARBA" id="ARBA00023136"/>
    </source>
</evidence>
<feature type="transmembrane region" description="Helical" evidence="5">
    <location>
        <begin position="144"/>
        <end position="166"/>
    </location>
</feature>
<comment type="subcellular location">
    <subcellularLocation>
        <location evidence="1">Membrane</location>
        <topology evidence="1">Multi-pass membrane protein</topology>
    </subcellularLocation>
</comment>
<dbReference type="PANTHER" id="PTHR22911:SF6">
    <property type="entry name" value="SOLUTE CARRIER FAMILY 35 MEMBER G1"/>
    <property type="match status" value="1"/>
</dbReference>
<dbReference type="RefSeq" id="WP_005977279.1">
    <property type="nucleotide sequence ID" value="NZ_CABKNW010000002.1"/>
</dbReference>
<dbReference type="KEGG" id="ful:C4N20_14600"/>
<feature type="transmembrane region" description="Helical" evidence="5">
    <location>
        <begin position="204"/>
        <end position="223"/>
    </location>
</feature>
<dbReference type="Pfam" id="PF00892">
    <property type="entry name" value="EamA"/>
    <property type="match status" value="2"/>
</dbReference>
<dbReference type="InterPro" id="IPR037185">
    <property type="entry name" value="EmrE-like"/>
</dbReference>
<feature type="transmembrane region" description="Helical" evidence="5">
    <location>
        <begin position="178"/>
        <end position="198"/>
    </location>
</feature>
<feature type="transmembrane region" description="Helical" evidence="5">
    <location>
        <begin position="93"/>
        <end position="110"/>
    </location>
</feature>
<dbReference type="GO" id="GO:0016020">
    <property type="term" value="C:membrane"/>
    <property type="evidence" value="ECO:0007669"/>
    <property type="project" value="UniProtKB-SubCell"/>
</dbReference>
<keyword evidence="2 5" id="KW-0812">Transmembrane</keyword>
<evidence type="ECO:0000256" key="1">
    <source>
        <dbReference type="ARBA" id="ARBA00004141"/>
    </source>
</evidence>
<feature type="transmembrane region" description="Helical" evidence="5">
    <location>
        <begin position="5"/>
        <end position="22"/>
    </location>
</feature>
<dbReference type="AlphaFoldDB" id="A0AAX2JA12"/>
<dbReference type="SUPFAM" id="SSF103481">
    <property type="entry name" value="Multidrug resistance efflux transporter EmrE"/>
    <property type="match status" value="2"/>
</dbReference>
<dbReference type="PANTHER" id="PTHR22911">
    <property type="entry name" value="ACYL-MALONYL CONDENSING ENZYME-RELATED"/>
    <property type="match status" value="1"/>
</dbReference>
<organism evidence="7 8">
    <name type="scientific">Fusobacterium ulcerans</name>
    <dbReference type="NCBI Taxonomy" id="861"/>
    <lineage>
        <taxon>Bacteria</taxon>
        <taxon>Fusobacteriati</taxon>
        <taxon>Fusobacteriota</taxon>
        <taxon>Fusobacteriia</taxon>
        <taxon>Fusobacteriales</taxon>
        <taxon>Fusobacteriaceae</taxon>
        <taxon>Fusobacterium</taxon>
    </lineage>
</organism>
<evidence type="ECO:0000256" key="2">
    <source>
        <dbReference type="ARBA" id="ARBA00022692"/>
    </source>
</evidence>
<evidence type="ECO:0000313" key="7">
    <source>
        <dbReference type="EMBL" id="SQJ02603.1"/>
    </source>
</evidence>
<feature type="transmembrane region" description="Helical" evidence="5">
    <location>
        <begin position="235"/>
        <end position="252"/>
    </location>
</feature>
<feature type="transmembrane region" description="Helical" evidence="5">
    <location>
        <begin position="119"/>
        <end position="138"/>
    </location>
</feature>
<keyword evidence="3 5" id="KW-1133">Transmembrane helix</keyword>
<evidence type="ECO:0000256" key="5">
    <source>
        <dbReference type="SAM" id="Phobius"/>
    </source>
</evidence>
<protein>
    <submittedName>
        <fullName evidence="7">Predicted permeases</fullName>
    </submittedName>
</protein>
<feature type="transmembrane region" description="Helical" evidence="5">
    <location>
        <begin position="34"/>
        <end position="52"/>
    </location>
</feature>
<dbReference type="InterPro" id="IPR000620">
    <property type="entry name" value="EamA_dom"/>
</dbReference>
<feature type="transmembrane region" description="Helical" evidence="5">
    <location>
        <begin position="64"/>
        <end position="81"/>
    </location>
</feature>
<evidence type="ECO:0000313" key="8">
    <source>
        <dbReference type="Proteomes" id="UP000249008"/>
    </source>
</evidence>
<accession>A0AAX2JA12</accession>
<gene>
    <name evidence="7" type="ORF">NCTC12112_01492</name>
</gene>
<name>A0AAX2JA12_9FUSO</name>
<reference evidence="7 8" key="1">
    <citation type="submission" date="2018-06" db="EMBL/GenBank/DDBJ databases">
        <authorList>
            <consortium name="Pathogen Informatics"/>
            <person name="Doyle S."/>
        </authorList>
    </citation>
    <scope>NUCLEOTIDE SEQUENCE [LARGE SCALE GENOMIC DNA]</scope>
    <source>
        <strain evidence="7 8">NCTC12112</strain>
    </source>
</reference>
<feature type="domain" description="EamA" evidence="6">
    <location>
        <begin position="145"/>
        <end position="275"/>
    </location>
</feature>
<feature type="domain" description="EamA" evidence="6">
    <location>
        <begin position="3"/>
        <end position="133"/>
    </location>
</feature>
<dbReference type="EMBL" id="LS483487">
    <property type="protein sequence ID" value="SQJ02603.1"/>
    <property type="molecule type" value="Genomic_DNA"/>
</dbReference>
<keyword evidence="4 5" id="KW-0472">Membrane</keyword>
<dbReference type="Proteomes" id="UP000249008">
    <property type="component" value="Chromosome 1"/>
</dbReference>
<feature type="transmembrane region" description="Helical" evidence="5">
    <location>
        <begin position="258"/>
        <end position="275"/>
    </location>
</feature>
<dbReference type="Gene3D" id="1.10.3730.20">
    <property type="match status" value="1"/>
</dbReference>
<evidence type="ECO:0000256" key="3">
    <source>
        <dbReference type="ARBA" id="ARBA00022989"/>
    </source>
</evidence>
<sequence length="281" mass="31439">MNKGITMAVMSSLTFSIMNVLVKLVSTRIPSSEITFFRGLIGTILVLIFMKVQKVKFSNKENKILYLRGLLGGIYMLTYFYAISKLKLGDVSILVQLSGVFVVIFSSIFLKEKLQPKTYIFILAIIIGTCIIINPLKFSSYSQYAIFGILAAAFSGAASITIRYLARSGLHHNYEIMFFFLFISTIVAIPLMYSNFIIPNTKELIILIIIGGISFIAQIFLTGAFSHQNAVIVEFVRYIGIFINNLWGFIIFKETITLQSIIGGTIIVISTILLSKTQKDK</sequence>